<dbReference type="Gene3D" id="3.30.920.30">
    <property type="entry name" value="Hypothetical protein"/>
    <property type="match status" value="1"/>
</dbReference>
<evidence type="ECO:0000256" key="4">
    <source>
        <dbReference type="ARBA" id="ARBA00022759"/>
    </source>
</evidence>
<dbReference type="GO" id="GO:0016787">
    <property type="term" value="F:hydrolase activity"/>
    <property type="evidence" value="ECO:0007669"/>
    <property type="project" value="UniProtKB-KW"/>
</dbReference>
<keyword evidence="4" id="KW-0255">Endonuclease</keyword>
<dbReference type="SUPFAM" id="SSF54786">
    <property type="entry name" value="YcfA/nrd intein domain"/>
    <property type="match status" value="1"/>
</dbReference>
<evidence type="ECO:0000256" key="7">
    <source>
        <dbReference type="ARBA" id="ARBA00023016"/>
    </source>
</evidence>
<dbReference type="Proteomes" id="UP001223520">
    <property type="component" value="Chromosome"/>
</dbReference>
<dbReference type="GO" id="GO:0003729">
    <property type="term" value="F:mRNA binding"/>
    <property type="evidence" value="ECO:0007669"/>
    <property type="project" value="InterPro"/>
</dbReference>
<dbReference type="InterPro" id="IPR038570">
    <property type="entry name" value="HicA_sf"/>
</dbReference>
<comment type="similarity">
    <text evidence="1">Belongs to the HicA mRNA interferase family.</text>
</comment>
<evidence type="ECO:0000256" key="2">
    <source>
        <dbReference type="ARBA" id="ARBA00022649"/>
    </source>
</evidence>
<accession>A0AAJ6PAB1</accession>
<dbReference type="RefSeq" id="WP_281483808.1">
    <property type="nucleotide sequence ID" value="NZ_CP124543.1"/>
</dbReference>
<keyword evidence="2" id="KW-1277">Toxin-antitoxin system</keyword>
<protein>
    <submittedName>
        <fullName evidence="8">Type II toxin-antitoxin system HicA family toxin</fullName>
    </submittedName>
</protein>
<dbReference type="Pfam" id="PF07927">
    <property type="entry name" value="HicA_toxin"/>
    <property type="match status" value="1"/>
</dbReference>
<organism evidence="8 9">
    <name type="scientific">Halotia branconii CENA392</name>
    <dbReference type="NCBI Taxonomy" id="1539056"/>
    <lineage>
        <taxon>Bacteria</taxon>
        <taxon>Bacillati</taxon>
        <taxon>Cyanobacteriota</taxon>
        <taxon>Cyanophyceae</taxon>
        <taxon>Nostocales</taxon>
        <taxon>Nodulariaceae</taxon>
        <taxon>Halotia</taxon>
    </lineage>
</organism>
<dbReference type="GO" id="GO:0004519">
    <property type="term" value="F:endonuclease activity"/>
    <property type="evidence" value="ECO:0007669"/>
    <property type="project" value="UniProtKB-KW"/>
</dbReference>
<evidence type="ECO:0000256" key="5">
    <source>
        <dbReference type="ARBA" id="ARBA00022801"/>
    </source>
</evidence>
<keyword evidence="7" id="KW-0346">Stress response</keyword>
<evidence type="ECO:0000256" key="6">
    <source>
        <dbReference type="ARBA" id="ARBA00022884"/>
    </source>
</evidence>
<reference evidence="8 9" key="1">
    <citation type="journal article" date="2023" name="Limnol Oceanogr Lett">
        <title>Environmental adaptations by the intertidal Antarctic cyanobacterium Halotia branconii CENA392 as revealed using long-read genome sequencing.</title>
        <authorList>
            <person name="Dextro R.B."/>
            <person name="Delbaje E."/>
            <person name="Freitas P.N.N."/>
            <person name="Geraldes V."/>
            <person name="Pinto E."/>
            <person name="Long P.F."/>
            <person name="Fiore M.F."/>
        </authorList>
    </citation>
    <scope>NUCLEOTIDE SEQUENCE [LARGE SCALE GENOMIC DNA]</scope>
    <source>
        <strain evidence="8 9">CENA392</strain>
    </source>
</reference>
<keyword evidence="6" id="KW-0694">RNA-binding</keyword>
<name>A0AAJ6PAB1_9CYAN</name>
<dbReference type="EMBL" id="CP124543">
    <property type="protein sequence ID" value="WGV26562.1"/>
    <property type="molecule type" value="Genomic_DNA"/>
</dbReference>
<evidence type="ECO:0000313" key="9">
    <source>
        <dbReference type="Proteomes" id="UP001223520"/>
    </source>
</evidence>
<gene>
    <name evidence="8" type="ORF">QI031_03355</name>
</gene>
<keyword evidence="3" id="KW-0540">Nuclease</keyword>
<dbReference type="AlphaFoldDB" id="A0AAJ6PAB1"/>
<keyword evidence="9" id="KW-1185">Reference proteome</keyword>
<evidence type="ECO:0000313" key="8">
    <source>
        <dbReference type="EMBL" id="WGV26562.1"/>
    </source>
</evidence>
<dbReference type="KEGG" id="hbq:QI031_03355"/>
<keyword evidence="5" id="KW-0378">Hydrolase</keyword>
<evidence type="ECO:0000256" key="3">
    <source>
        <dbReference type="ARBA" id="ARBA00022722"/>
    </source>
</evidence>
<proteinExistence type="inferred from homology"/>
<dbReference type="InterPro" id="IPR012933">
    <property type="entry name" value="HicA_mRNA_interferase"/>
</dbReference>
<evidence type="ECO:0000256" key="1">
    <source>
        <dbReference type="ARBA" id="ARBA00006620"/>
    </source>
</evidence>
<sequence>MSKLPIISGQECIKTLKNGNFYVLRQRGSHIILRRDEPFAEVVVPNHQELDKGTLRAIIRQVGLSVDEFIELL</sequence>